<keyword evidence="2" id="KW-1185">Reference proteome</keyword>
<dbReference type="EMBL" id="MU003524">
    <property type="protein sequence ID" value="KAF2466658.1"/>
    <property type="molecule type" value="Genomic_DNA"/>
</dbReference>
<evidence type="ECO:0000313" key="2">
    <source>
        <dbReference type="Proteomes" id="UP000799755"/>
    </source>
</evidence>
<comment type="caution">
    <text evidence="1">The sequence shown here is derived from an EMBL/GenBank/DDBJ whole genome shotgun (WGS) entry which is preliminary data.</text>
</comment>
<protein>
    <submittedName>
        <fullName evidence="1">Uncharacterized protein</fullName>
    </submittedName>
</protein>
<proteinExistence type="predicted"/>
<accession>A0ACB6QJA5</accession>
<gene>
    <name evidence="1" type="ORF">BDR25DRAFT_359564</name>
</gene>
<dbReference type="Proteomes" id="UP000799755">
    <property type="component" value="Unassembled WGS sequence"/>
</dbReference>
<organism evidence="1 2">
    <name type="scientific">Lindgomyces ingoldianus</name>
    <dbReference type="NCBI Taxonomy" id="673940"/>
    <lineage>
        <taxon>Eukaryota</taxon>
        <taxon>Fungi</taxon>
        <taxon>Dikarya</taxon>
        <taxon>Ascomycota</taxon>
        <taxon>Pezizomycotina</taxon>
        <taxon>Dothideomycetes</taxon>
        <taxon>Pleosporomycetidae</taxon>
        <taxon>Pleosporales</taxon>
        <taxon>Lindgomycetaceae</taxon>
        <taxon>Lindgomyces</taxon>
    </lineage>
</organism>
<name>A0ACB6QJA5_9PLEO</name>
<sequence length="357" mass="39633">MILFELRLVSLPYLHFSSPVSFYRPWLQCIDSRFPIQLRVSRWSEPTAALLPVLADTSPLCHYSGPAQDWPRPFSLLSISECYTPIPVSLTWKAADSISYVLLHRPILLALHAALKSYDAQTAAITLASSPTPPSSSFHLSELHTPSHVFAESCTRPKVSQRMGFVVEASLPILRQEPSSRQYLPSNVLKRDLPGYNDSVKCTSVSNNISYILLQQARSVMAASANFTYAPGGAYPLLTRLLALSGSRLSCPVPTTIPLHPDINMNHCTASLLSNPANDHINRALPMQRFYYCQALSSRDKHARFPRHIYLGTWIEEQHGVLHLIGFSISLLVVFLLSAAPTTLGRKSLLFSLALVK</sequence>
<evidence type="ECO:0000313" key="1">
    <source>
        <dbReference type="EMBL" id="KAF2466658.1"/>
    </source>
</evidence>
<reference evidence="1" key="1">
    <citation type="journal article" date="2020" name="Stud. Mycol.">
        <title>101 Dothideomycetes genomes: a test case for predicting lifestyles and emergence of pathogens.</title>
        <authorList>
            <person name="Haridas S."/>
            <person name="Albert R."/>
            <person name="Binder M."/>
            <person name="Bloem J."/>
            <person name="Labutti K."/>
            <person name="Salamov A."/>
            <person name="Andreopoulos B."/>
            <person name="Baker S."/>
            <person name="Barry K."/>
            <person name="Bills G."/>
            <person name="Bluhm B."/>
            <person name="Cannon C."/>
            <person name="Castanera R."/>
            <person name="Culley D."/>
            <person name="Daum C."/>
            <person name="Ezra D."/>
            <person name="Gonzalez J."/>
            <person name="Henrissat B."/>
            <person name="Kuo A."/>
            <person name="Liang C."/>
            <person name="Lipzen A."/>
            <person name="Lutzoni F."/>
            <person name="Magnuson J."/>
            <person name="Mondo S."/>
            <person name="Nolan M."/>
            <person name="Ohm R."/>
            <person name="Pangilinan J."/>
            <person name="Park H.-J."/>
            <person name="Ramirez L."/>
            <person name="Alfaro M."/>
            <person name="Sun H."/>
            <person name="Tritt A."/>
            <person name="Yoshinaga Y."/>
            <person name="Zwiers L.-H."/>
            <person name="Turgeon B."/>
            <person name="Goodwin S."/>
            <person name="Spatafora J."/>
            <person name="Crous P."/>
            <person name="Grigoriev I."/>
        </authorList>
    </citation>
    <scope>NUCLEOTIDE SEQUENCE</scope>
    <source>
        <strain evidence="1">ATCC 200398</strain>
    </source>
</reference>